<dbReference type="AlphaFoldDB" id="A0AAD9NY26"/>
<evidence type="ECO:0000313" key="2">
    <source>
        <dbReference type="EMBL" id="KAK2184606.1"/>
    </source>
</evidence>
<gene>
    <name evidence="2" type="ORF">NP493_258g03001</name>
</gene>
<evidence type="ECO:0000256" key="1">
    <source>
        <dbReference type="SAM" id="Phobius"/>
    </source>
</evidence>
<keyword evidence="3" id="KW-1185">Reference proteome</keyword>
<feature type="transmembrane region" description="Helical" evidence="1">
    <location>
        <begin position="12"/>
        <end position="36"/>
    </location>
</feature>
<accession>A0AAD9NY26</accession>
<name>A0AAD9NY26_RIDPI</name>
<sequence>MNCSAWHINNYLSYVLSAMATFAVCAASGNPFILLLRA</sequence>
<protein>
    <submittedName>
        <fullName evidence="2">Uncharacterized protein</fullName>
    </submittedName>
</protein>
<proteinExistence type="predicted"/>
<evidence type="ECO:0000313" key="3">
    <source>
        <dbReference type="Proteomes" id="UP001209878"/>
    </source>
</evidence>
<keyword evidence="1" id="KW-0472">Membrane</keyword>
<keyword evidence="1" id="KW-0812">Transmembrane</keyword>
<reference evidence="2" key="1">
    <citation type="journal article" date="2023" name="Mol. Biol. Evol.">
        <title>Third-Generation Sequencing Reveals the Adaptive Role of the Epigenome in Three Deep-Sea Polychaetes.</title>
        <authorList>
            <person name="Perez M."/>
            <person name="Aroh O."/>
            <person name="Sun Y."/>
            <person name="Lan Y."/>
            <person name="Juniper S.K."/>
            <person name="Young C.R."/>
            <person name="Angers B."/>
            <person name="Qian P.Y."/>
        </authorList>
    </citation>
    <scope>NUCLEOTIDE SEQUENCE</scope>
    <source>
        <strain evidence="2">R07B-5</strain>
    </source>
</reference>
<keyword evidence="1" id="KW-1133">Transmembrane helix</keyword>
<organism evidence="2 3">
    <name type="scientific">Ridgeia piscesae</name>
    <name type="common">Tubeworm</name>
    <dbReference type="NCBI Taxonomy" id="27915"/>
    <lineage>
        <taxon>Eukaryota</taxon>
        <taxon>Metazoa</taxon>
        <taxon>Spiralia</taxon>
        <taxon>Lophotrochozoa</taxon>
        <taxon>Annelida</taxon>
        <taxon>Polychaeta</taxon>
        <taxon>Sedentaria</taxon>
        <taxon>Canalipalpata</taxon>
        <taxon>Sabellida</taxon>
        <taxon>Siboglinidae</taxon>
        <taxon>Ridgeia</taxon>
    </lineage>
</organism>
<dbReference type="Proteomes" id="UP001209878">
    <property type="component" value="Unassembled WGS sequence"/>
</dbReference>
<dbReference type="EMBL" id="JAODUO010000259">
    <property type="protein sequence ID" value="KAK2184606.1"/>
    <property type="molecule type" value="Genomic_DNA"/>
</dbReference>
<comment type="caution">
    <text evidence="2">The sequence shown here is derived from an EMBL/GenBank/DDBJ whole genome shotgun (WGS) entry which is preliminary data.</text>
</comment>